<evidence type="ECO:0000256" key="5">
    <source>
        <dbReference type="ARBA" id="ARBA00022989"/>
    </source>
</evidence>
<dbReference type="Pfam" id="PF01311">
    <property type="entry name" value="Bac_export_1"/>
    <property type="match status" value="1"/>
</dbReference>
<feature type="transmembrane region" description="Helical" evidence="7">
    <location>
        <begin position="213"/>
        <end position="233"/>
    </location>
</feature>
<dbReference type="GO" id="GO:0005886">
    <property type="term" value="C:plasma membrane"/>
    <property type="evidence" value="ECO:0007669"/>
    <property type="project" value="UniProtKB-SubCell"/>
</dbReference>
<keyword evidence="4 7" id="KW-0812">Transmembrane</keyword>
<accession>A0A8J3BGK4</accession>
<feature type="transmembrane region" description="Helical" evidence="7">
    <location>
        <begin position="64"/>
        <end position="92"/>
    </location>
</feature>
<keyword evidence="8" id="KW-0282">Flagellum</keyword>
<comment type="caution">
    <text evidence="8">The sequence shown here is derived from an EMBL/GenBank/DDBJ whole genome shotgun (WGS) entry which is preliminary data.</text>
</comment>
<dbReference type="RefSeq" id="WP_189112819.1">
    <property type="nucleotide sequence ID" value="NZ_BMQC01000002.1"/>
</dbReference>
<dbReference type="PANTHER" id="PTHR30065:SF1">
    <property type="entry name" value="SURFACE PRESENTATION OF ANTIGENS PROTEIN SPAR"/>
    <property type="match status" value="1"/>
</dbReference>
<gene>
    <name evidence="8" type="primary">fliR</name>
    <name evidence="8" type="ORF">GCM10010124_08250</name>
</gene>
<dbReference type="AlphaFoldDB" id="A0A8J3BGK4"/>
<protein>
    <submittedName>
        <fullName evidence="8">Flagellar biosynthetic protein FliR</fullName>
    </submittedName>
</protein>
<dbReference type="PANTHER" id="PTHR30065">
    <property type="entry name" value="FLAGELLAR BIOSYNTHETIC PROTEIN FLIR"/>
    <property type="match status" value="1"/>
</dbReference>
<organism evidence="8 9">
    <name type="scientific">Pilimelia terevasa</name>
    <dbReference type="NCBI Taxonomy" id="53372"/>
    <lineage>
        <taxon>Bacteria</taxon>
        <taxon>Bacillati</taxon>
        <taxon>Actinomycetota</taxon>
        <taxon>Actinomycetes</taxon>
        <taxon>Micromonosporales</taxon>
        <taxon>Micromonosporaceae</taxon>
        <taxon>Pilimelia</taxon>
    </lineage>
</organism>
<reference evidence="8" key="2">
    <citation type="submission" date="2020-09" db="EMBL/GenBank/DDBJ databases">
        <authorList>
            <person name="Sun Q."/>
            <person name="Ohkuma M."/>
        </authorList>
    </citation>
    <scope>NUCLEOTIDE SEQUENCE</scope>
    <source>
        <strain evidence="8">JCM 3091</strain>
    </source>
</reference>
<keyword evidence="8" id="KW-0969">Cilium</keyword>
<proteinExistence type="inferred from homology"/>
<comment type="subcellular location">
    <subcellularLocation>
        <location evidence="1">Cell membrane</location>
        <topology evidence="1">Multi-pass membrane protein</topology>
    </subcellularLocation>
</comment>
<feature type="transmembrane region" description="Helical" evidence="7">
    <location>
        <begin position="176"/>
        <end position="201"/>
    </location>
</feature>
<evidence type="ECO:0000256" key="6">
    <source>
        <dbReference type="ARBA" id="ARBA00023136"/>
    </source>
</evidence>
<keyword evidence="9" id="KW-1185">Reference proteome</keyword>
<evidence type="ECO:0000256" key="1">
    <source>
        <dbReference type="ARBA" id="ARBA00004651"/>
    </source>
</evidence>
<keyword evidence="5 7" id="KW-1133">Transmembrane helix</keyword>
<evidence type="ECO:0000256" key="3">
    <source>
        <dbReference type="ARBA" id="ARBA00022475"/>
    </source>
</evidence>
<comment type="similarity">
    <text evidence="2">Belongs to the FliR/MopE/SpaR family.</text>
</comment>
<keyword evidence="8" id="KW-0966">Cell projection</keyword>
<dbReference type="PRINTS" id="PR00953">
    <property type="entry name" value="TYPE3IMRPROT"/>
</dbReference>
<name>A0A8J3BGK4_9ACTN</name>
<evidence type="ECO:0000313" key="9">
    <source>
        <dbReference type="Proteomes" id="UP000662200"/>
    </source>
</evidence>
<keyword evidence="6 7" id="KW-0472">Membrane</keyword>
<keyword evidence="3" id="KW-1003">Cell membrane</keyword>
<dbReference type="GO" id="GO:0006605">
    <property type="term" value="P:protein targeting"/>
    <property type="evidence" value="ECO:0007669"/>
    <property type="project" value="InterPro"/>
</dbReference>
<reference evidence="8" key="1">
    <citation type="journal article" date="2014" name="Int. J. Syst. Evol. Microbiol.">
        <title>Complete genome sequence of Corynebacterium casei LMG S-19264T (=DSM 44701T), isolated from a smear-ripened cheese.</title>
        <authorList>
            <consortium name="US DOE Joint Genome Institute (JGI-PGF)"/>
            <person name="Walter F."/>
            <person name="Albersmeier A."/>
            <person name="Kalinowski J."/>
            <person name="Ruckert C."/>
        </authorList>
    </citation>
    <scope>NUCLEOTIDE SEQUENCE</scope>
    <source>
        <strain evidence="8">JCM 3091</strain>
    </source>
</reference>
<evidence type="ECO:0000256" key="7">
    <source>
        <dbReference type="SAM" id="Phobius"/>
    </source>
</evidence>
<evidence type="ECO:0000256" key="2">
    <source>
        <dbReference type="ARBA" id="ARBA00009772"/>
    </source>
</evidence>
<dbReference type="EMBL" id="BMQC01000002">
    <property type="protein sequence ID" value="GGK18029.1"/>
    <property type="molecule type" value="Genomic_DNA"/>
</dbReference>
<evidence type="ECO:0000313" key="8">
    <source>
        <dbReference type="EMBL" id="GGK18029.1"/>
    </source>
</evidence>
<dbReference type="InterPro" id="IPR002010">
    <property type="entry name" value="T3SS_IM_R"/>
</dbReference>
<evidence type="ECO:0000256" key="4">
    <source>
        <dbReference type="ARBA" id="ARBA00022692"/>
    </source>
</evidence>
<dbReference type="Proteomes" id="UP000662200">
    <property type="component" value="Unassembled WGS sequence"/>
</dbReference>
<sequence>MDLELSSATLLALLLGSVRAAAWLIVCPPFQSRVIPGPLKALLAVALALPMVPKLTPEVPAAQVAPILVSAAEQAVVGVALGFITALFFAAVQAAGDLIDLFGGFALAFGFDPLAQTSTSVFGRFYNLIAVTLLFATEGHQMVLRGFLESYDTLPLTGTLSLSQLSELLTTGLDDMFVSALQMAGPLIAVLFLTDVALGLLNRVAPALNAFSLGFPAKIFLTLSIAGTAIAVLPRTLAGIVETAVKAVVSISGGG</sequence>